<proteinExistence type="predicted"/>
<dbReference type="Proteomes" id="UP000218231">
    <property type="component" value="Unassembled WGS sequence"/>
</dbReference>
<evidence type="ECO:0000313" key="2">
    <source>
        <dbReference type="Proteomes" id="UP000218231"/>
    </source>
</evidence>
<dbReference type="AlphaFoldDB" id="A0A2A2K8P0"/>
<gene>
    <name evidence="1" type="ORF">WR25_16557</name>
</gene>
<keyword evidence="2" id="KW-1185">Reference proteome</keyword>
<accession>A0A2A2K8P0</accession>
<sequence>MIWFASAWACARIVAASASAALAFASYSPRSRSASARSALASSSWARTPAICLSRLAAIFAGTFTISMPISTTSAAIPTQPVVFRPSAFGSST</sequence>
<evidence type="ECO:0000313" key="1">
    <source>
        <dbReference type="EMBL" id="PAV70288.1"/>
    </source>
</evidence>
<comment type="caution">
    <text evidence="1">The sequence shown here is derived from an EMBL/GenBank/DDBJ whole genome shotgun (WGS) entry which is preliminary data.</text>
</comment>
<protein>
    <submittedName>
        <fullName evidence="1">Uncharacterized protein</fullName>
    </submittedName>
</protein>
<name>A0A2A2K8P0_9BILA</name>
<reference evidence="1 2" key="1">
    <citation type="journal article" date="2017" name="Curr. Biol.">
        <title>Genome architecture and evolution of a unichromosomal asexual nematode.</title>
        <authorList>
            <person name="Fradin H."/>
            <person name="Zegar C."/>
            <person name="Gutwein M."/>
            <person name="Lucas J."/>
            <person name="Kovtun M."/>
            <person name="Corcoran D."/>
            <person name="Baugh L.R."/>
            <person name="Kiontke K."/>
            <person name="Gunsalus K."/>
            <person name="Fitch D.H."/>
            <person name="Piano F."/>
        </authorList>
    </citation>
    <scope>NUCLEOTIDE SEQUENCE [LARGE SCALE GENOMIC DNA]</scope>
    <source>
        <strain evidence="1">PF1309</strain>
    </source>
</reference>
<dbReference type="EMBL" id="LIAE01009309">
    <property type="protein sequence ID" value="PAV70288.1"/>
    <property type="molecule type" value="Genomic_DNA"/>
</dbReference>
<organism evidence="1 2">
    <name type="scientific">Diploscapter pachys</name>
    <dbReference type="NCBI Taxonomy" id="2018661"/>
    <lineage>
        <taxon>Eukaryota</taxon>
        <taxon>Metazoa</taxon>
        <taxon>Ecdysozoa</taxon>
        <taxon>Nematoda</taxon>
        <taxon>Chromadorea</taxon>
        <taxon>Rhabditida</taxon>
        <taxon>Rhabditina</taxon>
        <taxon>Rhabditomorpha</taxon>
        <taxon>Rhabditoidea</taxon>
        <taxon>Rhabditidae</taxon>
        <taxon>Diploscapter</taxon>
    </lineage>
</organism>